<dbReference type="InterPro" id="IPR016181">
    <property type="entry name" value="Acyl_CoA_acyltransferase"/>
</dbReference>
<name>A0A093UW71_TALMA</name>
<evidence type="ECO:0000313" key="1">
    <source>
        <dbReference type="EMBL" id="KFX44195.1"/>
    </source>
</evidence>
<reference key="1">
    <citation type="journal article" date="2014" name="PLoS Genet.">
        <title>Signature Gene Expression Reveals Novel Clues to the Molecular Mechanisms of Dimorphic Transition in Penicillium marneffei.</title>
        <authorList>
            <person name="Yang E."/>
            <person name="Wang G."/>
            <person name="Cai J."/>
            <person name="Woo P.C."/>
            <person name="Lau S.K."/>
            <person name="Yuen K.-Y."/>
            <person name="Chow W.-N."/>
            <person name="Lin X."/>
        </authorList>
    </citation>
    <scope>NUCLEOTIDE SEQUENCE [LARGE SCALE GENOMIC DNA]</scope>
    <source>
        <strain>PM1</strain>
    </source>
</reference>
<protein>
    <submittedName>
        <fullName evidence="1">Putative N-acetyltransferase YitH</fullName>
    </submittedName>
</protein>
<dbReference type="AlphaFoldDB" id="A0A093UW71"/>
<dbReference type="PANTHER" id="PTHR42791">
    <property type="entry name" value="GNAT FAMILY ACETYLTRANSFERASE"/>
    <property type="match status" value="1"/>
</dbReference>
<gene>
    <name evidence="1" type="ORF">GQ26_0300980</name>
</gene>
<accession>A0A093UW71</accession>
<comment type="caution">
    <text evidence="1">The sequence shown here is derived from an EMBL/GenBank/DDBJ whole genome shotgun (WGS) entry which is preliminary data.</text>
</comment>
<reference evidence="1" key="2">
    <citation type="journal article" date="2014" name="PLoS Genet.">
        <title>Signature gene expression reveals novel clues to the molecular mechanisms of dimorphic transition in Penicillium marneffei.</title>
        <authorList>
            <person name="Yang E."/>
            <person name="Wang G."/>
            <person name="Cai J."/>
            <person name="Woo P.C."/>
            <person name="Lau S.K."/>
            <person name="Yuen K.-Y."/>
            <person name="Chow W.-N."/>
            <person name="Lin X."/>
        </authorList>
    </citation>
    <scope>NUCLEOTIDE SEQUENCE</scope>
    <source>
        <strain evidence="1">PM1</strain>
    </source>
</reference>
<organism evidence="1">
    <name type="scientific">Talaromyces marneffei PM1</name>
    <dbReference type="NCBI Taxonomy" id="1077442"/>
    <lineage>
        <taxon>Eukaryota</taxon>
        <taxon>Fungi</taxon>
        <taxon>Dikarya</taxon>
        <taxon>Ascomycota</taxon>
        <taxon>Pezizomycotina</taxon>
        <taxon>Eurotiomycetes</taxon>
        <taxon>Eurotiomycetidae</taxon>
        <taxon>Eurotiales</taxon>
        <taxon>Trichocomaceae</taxon>
        <taxon>Talaromyces</taxon>
        <taxon>Talaromyces sect. Talaromyces</taxon>
    </lineage>
</organism>
<dbReference type="SUPFAM" id="SSF55729">
    <property type="entry name" value="Acyl-CoA N-acyltransferases (Nat)"/>
    <property type="match status" value="1"/>
</dbReference>
<dbReference type="Gene3D" id="3.40.630.30">
    <property type="match status" value="1"/>
</dbReference>
<dbReference type="EMBL" id="JPOX01000030">
    <property type="protein sequence ID" value="KFX44195.1"/>
    <property type="molecule type" value="Genomic_DNA"/>
</dbReference>
<dbReference type="CDD" id="cd04301">
    <property type="entry name" value="NAT_SF"/>
    <property type="match status" value="1"/>
</dbReference>
<sequence length="270" mass="30796">MSFSIEIAKDEDLHELMGVLWTCFENPHQGILRLFFPILNDDREGSLRAASDGQREEYKEAYPELIWLKVIDDETGKIIAGAKWYFYERNPFAAKPGDPHGHDPLTEEAVWYPEGVARQFATSAMHAFEKPRVVMGQRPHSFYGSGDVRADDANFYLLFTVLNIIFTLPEHQRKGIGRAILGWGLAKADKLGLESWLDGSVFGFPLYQSVGFLTYGSNNVSVKMPDDYSEQQQAEWEHYKKIILPIEHAVMWRPTGGKFVIGETVTPWLH</sequence>
<dbReference type="InterPro" id="IPR052523">
    <property type="entry name" value="Trichothecene_AcTrans"/>
</dbReference>
<dbReference type="GO" id="GO:0016740">
    <property type="term" value="F:transferase activity"/>
    <property type="evidence" value="ECO:0007669"/>
    <property type="project" value="UniProtKB-KW"/>
</dbReference>
<proteinExistence type="predicted"/>
<dbReference type="PANTHER" id="PTHR42791:SF5">
    <property type="entry name" value="HYPOTHETICAL ACETYLTRANSFERASE (EUROFUNG)"/>
    <property type="match status" value="1"/>
</dbReference>
<keyword evidence="1" id="KW-0808">Transferase</keyword>